<dbReference type="EMBL" id="JASPKY010000853">
    <property type="protein sequence ID" value="KAK9681028.1"/>
    <property type="molecule type" value="Genomic_DNA"/>
</dbReference>
<dbReference type="AlphaFoldDB" id="A0AAW1HW52"/>
<reference evidence="1 2" key="1">
    <citation type="journal article" date="2024" name="BMC Genomics">
        <title>De novo assembly and annotation of Popillia japonica's genome with initial clues to its potential as an invasive pest.</title>
        <authorList>
            <person name="Cucini C."/>
            <person name="Boschi S."/>
            <person name="Funari R."/>
            <person name="Cardaioli E."/>
            <person name="Iannotti N."/>
            <person name="Marturano G."/>
            <person name="Paoli F."/>
            <person name="Bruttini M."/>
            <person name="Carapelli A."/>
            <person name="Frati F."/>
            <person name="Nardi F."/>
        </authorList>
    </citation>
    <scope>NUCLEOTIDE SEQUENCE [LARGE SCALE GENOMIC DNA]</scope>
    <source>
        <strain evidence="1">DMR45628</strain>
    </source>
</reference>
<name>A0AAW1HW52_POPJA</name>
<sequence>MPNTVTLECPSTLMFGRLPGRPWNPEGEEVDHFEDRTAQVRRRLQYHGGCLVDLGILREKRSTISKIGRRRCGDVCNTTVISMCKNTGKKPEEN</sequence>
<keyword evidence="2" id="KW-1185">Reference proteome</keyword>
<protein>
    <submittedName>
        <fullName evidence="1">Uncharacterized protein</fullName>
    </submittedName>
</protein>
<evidence type="ECO:0000313" key="2">
    <source>
        <dbReference type="Proteomes" id="UP001458880"/>
    </source>
</evidence>
<dbReference type="Proteomes" id="UP001458880">
    <property type="component" value="Unassembled WGS sequence"/>
</dbReference>
<organism evidence="1 2">
    <name type="scientific">Popillia japonica</name>
    <name type="common">Japanese beetle</name>
    <dbReference type="NCBI Taxonomy" id="7064"/>
    <lineage>
        <taxon>Eukaryota</taxon>
        <taxon>Metazoa</taxon>
        <taxon>Ecdysozoa</taxon>
        <taxon>Arthropoda</taxon>
        <taxon>Hexapoda</taxon>
        <taxon>Insecta</taxon>
        <taxon>Pterygota</taxon>
        <taxon>Neoptera</taxon>
        <taxon>Endopterygota</taxon>
        <taxon>Coleoptera</taxon>
        <taxon>Polyphaga</taxon>
        <taxon>Scarabaeiformia</taxon>
        <taxon>Scarabaeidae</taxon>
        <taxon>Rutelinae</taxon>
        <taxon>Popillia</taxon>
    </lineage>
</organism>
<proteinExistence type="predicted"/>
<evidence type="ECO:0000313" key="1">
    <source>
        <dbReference type="EMBL" id="KAK9681028.1"/>
    </source>
</evidence>
<gene>
    <name evidence="1" type="ORF">QE152_g38637</name>
</gene>
<comment type="caution">
    <text evidence="1">The sequence shown here is derived from an EMBL/GenBank/DDBJ whole genome shotgun (WGS) entry which is preliminary data.</text>
</comment>
<accession>A0AAW1HW52</accession>